<keyword evidence="11" id="KW-0317">Glutathione biosynthesis</keyword>
<dbReference type="InterPro" id="IPR000101">
    <property type="entry name" value="GGT_peptidase"/>
</dbReference>
<comment type="catalytic activity">
    <reaction evidence="2 11">
        <text>glutathione + H2O = L-cysteinylglycine + L-glutamate</text>
        <dbReference type="Rhea" id="RHEA:28807"/>
        <dbReference type="ChEBI" id="CHEBI:15377"/>
        <dbReference type="ChEBI" id="CHEBI:29985"/>
        <dbReference type="ChEBI" id="CHEBI:57925"/>
        <dbReference type="ChEBI" id="CHEBI:61694"/>
        <dbReference type="EC" id="3.4.19.13"/>
    </reaction>
</comment>
<keyword evidence="5 11" id="KW-0378">Hydrolase</keyword>
<sequence length="588" mass="63156">MTIASILSFRSRLLALGLGAALLPPMLLGLTQDRPAPEAGSGRSEREAVRAQKYVVVTANPLASKVGHDILRLGGNAVDAAIAVQLVLGLVEPQSSGIGGGAFLVYYDAKTQKLHTYDGRETAPAAAKPDRFLGKDGKPLQFYDAVVGGKSVGVPGTVRMLEMVHKKYGNLPWSQLFQPAIQLAEQGFPISPRLHTLLSKEQYLPRLEPARSYFYQPDSTPKPVGTKLVNKPYAEVLRLIARRSADGFYKGEIARDIVATVTKAAIPGDLTTADLADYQAKEREPVCGAYRVYKICSMGPPSSGGLTVLQILGILQHFNLAALKPGSVEAVHLFSEAGRLAYADRGLYMADADFVPVPIKELINPEYLKRRATLIAPKRSMGEAKPGELSSRQVHNWGQDDSREFPSTSHLAIVDGFGNAVSMTSSIEDAFGSRLMVRGFLLNNELTDFSFSPIADGKPVANRIEAGKRPRSSMAPTMVFDRKGKLVMVVGSAGGSRIINYVAKALVAVLDWKLDSQQAISLPNFGNRNASTELEAGTNLAELKPALEAMGHSVQVVEQTSGSQGILLTNQELLGGADPRREGVALGD</sequence>
<keyword evidence="4 11" id="KW-0808">Transferase</keyword>
<feature type="binding site" evidence="10">
    <location>
        <position position="448"/>
    </location>
    <ligand>
        <name>L-glutamate</name>
        <dbReference type="ChEBI" id="CHEBI:29985"/>
    </ligand>
</feature>
<dbReference type="GO" id="GO:0006750">
    <property type="term" value="P:glutathione biosynthetic process"/>
    <property type="evidence" value="ECO:0007669"/>
    <property type="project" value="UniProtKB-KW"/>
</dbReference>
<dbReference type="GO" id="GO:0006751">
    <property type="term" value="P:glutathione catabolic process"/>
    <property type="evidence" value="ECO:0007669"/>
    <property type="project" value="UniProtKB-UniRule"/>
</dbReference>
<dbReference type="NCBIfam" id="TIGR00066">
    <property type="entry name" value="g_glut_trans"/>
    <property type="match status" value="1"/>
</dbReference>
<dbReference type="PANTHER" id="PTHR43199">
    <property type="entry name" value="GLUTATHIONE HYDROLASE"/>
    <property type="match status" value="1"/>
</dbReference>
<dbReference type="InterPro" id="IPR051792">
    <property type="entry name" value="GGT_bact"/>
</dbReference>
<reference evidence="12" key="2">
    <citation type="journal article" date="2022" name="Microbiol. Resour. Announc.">
        <title>Metagenome Sequencing to Explore Phylogenomics of Terrestrial Cyanobacteria.</title>
        <authorList>
            <person name="Ward R.D."/>
            <person name="Stajich J.E."/>
            <person name="Johansen J.R."/>
            <person name="Huntemann M."/>
            <person name="Clum A."/>
            <person name="Foster B."/>
            <person name="Foster B."/>
            <person name="Roux S."/>
            <person name="Palaniappan K."/>
            <person name="Varghese N."/>
            <person name="Mukherjee S."/>
            <person name="Reddy T.B.K."/>
            <person name="Daum C."/>
            <person name="Copeland A."/>
            <person name="Chen I.A."/>
            <person name="Ivanova N.N."/>
            <person name="Kyrpides N.C."/>
            <person name="Shapiro N."/>
            <person name="Eloe-Fadrosh E.A."/>
            <person name="Pietrasiak N."/>
        </authorList>
    </citation>
    <scope>NUCLEOTIDE SEQUENCE</scope>
    <source>
        <strain evidence="12">CPER-KK1</strain>
    </source>
</reference>
<keyword evidence="7 11" id="KW-0012">Acyltransferase</keyword>
<dbReference type="SUPFAM" id="SSF56235">
    <property type="entry name" value="N-terminal nucleophile aminohydrolases (Ntn hydrolases)"/>
    <property type="match status" value="1"/>
</dbReference>
<dbReference type="GO" id="GO:0036374">
    <property type="term" value="F:glutathione hydrolase activity"/>
    <property type="evidence" value="ECO:0007669"/>
    <property type="project" value="UniProtKB-UniRule"/>
</dbReference>
<dbReference type="EC" id="2.3.2.2" evidence="11"/>
<evidence type="ECO:0000256" key="10">
    <source>
        <dbReference type="PIRSR" id="PIRSR600101-2"/>
    </source>
</evidence>
<comment type="catalytic activity">
    <reaction evidence="1 11">
        <text>an S-substituted glutathione + H2O = an S-substituted L-cysteinylglycine + L-glutamate</text>
        <dbReference type="Rhea" id="RHEA:59468"/>
        <dbReference type="ChEBI" id="CHEBI:15377"/>
        <dbReference type="ChEBI" id="CHEBI:29985"/>
        <dbReference type="ChEBI" id="CHEBI:90779"/>
        <dbReference type="ChEBI" id="CHEBI:143103"/>
        <dbReference type="EC" id="3.4.19.13"/>
    </reaction>
</comment>
<dbReference type="InterPro" id="IPR043137">
    <property type="entry name" value="GGT_ssub_C"/>
</dbReference>
<dbReference type="EC" id="3.4.19.13" evidence="11"/>
<evidence type="ECO:0000256" key="8">
    <source>
        <dbReference type="ARBA" id="ARBA00047417"/>
    </source>
</evidence>
<dbReference type="InterPro" id="IPR029055">
    <property type="entry name" value="Ntn_hydrolases_N"/>
</dbReference>
<comment type="pathway">
    <text evidence="11">Sulfur metabolism; glutathione metabolism.</text>
</comment>
<dbReference type="GO" id="GO:0103068">
    <property type="term" value="F:leukotriene C4 gamma-glutamyl transferase activity"/>
    <property type="evidence" value="ECO:0007669"/>
    <property type="project" value="UniProtKB-EC"/>
</dbReference>
<evidence type="ECO:0000256" key="1">
    <source>
        <dbReference type="ARBA" id="ARBA00001049"/>
    </source>
</evidence>
<evidence type="ECO:0000256" key="5">
    <source>
        <dbReference type="ARBA" id="ARBA00022801"/>
    </source>
</evidence>
<evidence type="ECO:0000256" key="3">
    <source>
        <dbReference type="ARBA" id="ARBA00009381"/>
    </source>
</evidence>
<comment type="subunit">
    <text evidence="11">This enzyme consists of two polypeptide chains, which are synthesized in precursor form from a single polypeptide.</text>
</comment>
<dbReference type="Proteomes" id="UP000753908">
    <property type="component" value="Unassembled WGS sequence"/>
</dbReference>
<reference evidence="12" key="1">
    <citation type="submission" date="2021-05" db="EMBL/GenBank/DDBJ databases">
        <authorList>
            <person name="Pietrasiak N."/>
            <person name="Ward R."/>
            <person name="Stajich J.E."/>
            <person name="Kurbessoian T."/>
        </authorList>
    </citation>
    <scope>NUCLEOTIDE SEQUENCE</scope>
    <source>
        <strain evidence="12">CPER-KK1</strain>
    </source>
</reference>
<evidence type="ECO:0000256" key="2">
    <source>
        <dbReference type="ARBA" id="ARBA00001089"/>
    </source>
</evidence>
<evidence type="ECO:0000256" key="9">
    <source>
        <dbReference type="PIRSR" id="PIRSR600101-1"/>
    </source>
</evidence>
<protein>
    <recommendedName>
        <fullName evidence="11">Glutathione hydrolase proenzyme</fullName>
        <ecNumber evidence="11">2.3.2.2</ecNumber>
        <ecNumber evidence="11">3.4.19.13</ecNumber>
    </recommendedName>
    <component>
        <recommendedName>
            <fullName evidence="11">Glutathione hydrolase large chain</fullName>
        </recommendedName>
    </component>
    <component>
        <recommendedName>
            <fullName evidence="11">Glutathione hydrolase small chain</fullName>
        </recommendedName>
    </component>
</protein>
<comment type="caution">
    <text evidence="12">The sequence shown here is derived from an EMBL/GenBank/DDBJ whole genome shotgun (WGS) entry which is preliminary data.</text>
</comment>
<keyword evidence="6 11" id="KW-0865">Zymogen</keyword>
<evidence type="ECO:0000256" key="7">
    <source>
        <dbReference type="ARBA" id="ARBA00023315"/>
    </source>
</evidence>
<dbReference type="PRINTS" id="PR01210">
    <property type="entry name" value="GGTRANSPTASE"/>
</dbReference>
<evidence type="ECO:0000256" key="11">
    <source>
        <dbReference type="RuleBase" id="RU368036"/>
    </source>
</evidence>
<proteinExistence type="inferred from homology"/>
<evidence type="ECO:0000256" key="6">
    <source>
        <dbReference type="ARBA" id="ARBA00023145"/>
    </source>
</evidence>
<comment type="catalytic activity">
    <reaction evidence="8 11">
        <text>an N-terminal (5-L-glutamyl)-[peptide] + an alpha-amino acid = 5-L-glutamyl amino acid + an N-terminal L-alpha-aminoacyl-[peptide]</text>
        <dbReference type="Rhea" id="RHEA:23904"/>
        <dbReference type="Rhea" id="RHEA-COMP:9780"/>
        <dbReference type="Rhea" id="RHEA-COMP:9795"/>
        <dbReference type="ChEBI" id="CHEBI:77644"/>
        <dbReference type="ChEBI" id="CHEBI:78597"/>
        <dbReference type="ChEBI" id="CHEBI:78599"/>
        <dbReference type="ChEBI" id="CHEBI:78608"/>
        <dbReference type="EC" id="2.3.2.2"/>
    </reaction>
</comment>
<organism evidence="12 13">
    <name type="scientific">Symplocastrum torsivum CPER-KK1</name>
    <dbReference type="NCBI Taxonomy" id="450513"/>
    <lineage>
        <taxon>Bacteria</taxon>
        <taxon>Bacillati</taxon>
        <taxon>Cyanobacteriota</taxon>
        <taxon>Cyanophyceae</taxon>
        <taxon>Oscillatoriophycideae</taxon>
        <taxon>Oscillatoriales</taxon>
        <taxon>Microcoleaceae</taxon>
        <taxon>Symplocastrum</taxon>
    </lineage>
</organism>
<gene>
    <name evidence="12" type="primary">ggt</name>
    <name evidence="12" type="ORF">KME25_34485</name>
</gene>
<name>A0A951PU63_9CYAN</name>
<feature type="active site" description="Nucleophile" evidence="9">
    <location>
        <position position="408"/>
    </location>
</feature>
<feature type="binding site" evidence="10">
    <location>
        <begin position="472"/>
        <end position="473"/>
    </location>
    <ligand>
        <name>L-glutamate</name>
        <dbReference type="ChEBI" id="CHEBI:29985"/>
    </ligand>
</feature>
<evidence type="ECO:0000313" key="13">
    <source>
        <dbReference type="Proteomes" id="UP000753908"/>
    </source>
</evidence>
<dbReference type="PANTHER" id="PTHR43199:SF1">
    <property type="entry name" value="GLUTATHIONE HYDROLASE PROENZYME"/>
    <property type="match status" value="1"/>
</dbReference>
<dbReference type="Pfam" id="PF01019">
    <property type="entry name" value="G_glu_transpept"/>
    <property type="match status" value="1"/>
</dbReference>
<dbReference type="AlphaFoldDB" id="A0A951PU63"/>
<comment type="PTM">
    <text evidence="11">Cleaved by autocatalysis into a large and a small subunit.</text>
</comment>
<feature type="binding site" evidence="10">
    <location>
        <position position="495"/>
    </location>
    <ligand>
        <name>L-glutamate</name>
        <dbReference type="ChEBI" id="CHEBI:29985"/>
    </ligand>
</feature>
<evidence type="ECO:0000313" key="12">
    <source>
        <dbReference type="EMBL" id="MBW4549469.1"/>
    </source>
</evidence>
<dbReference type="EMBL" id="JAHHIF010000102">
    <property type="protein sequence ID" value="MBW4549469.1"/>
    <property type="molecule type" value="Genomic_DNA"/>
</dbReference>
<dbReference type="Gene3D" id="1.10.246.130">
    <property type="match status" value="1"/>
</dbReference>
<dbReference type="InterPro" id="IPR043138">
    <property type="entry name" value="GGT_lsub"/>
</dbReference>
<accession>A0A951PU63</accession>
<comment type="similarity">
    <text evidence="3 11">Belongs to the gamma-glutamyltransferase family.</text>
</comment>
<dbReference type="Gene3D" id="3.60.20.40">
    <property type="match status" value="1"/>
</dbReference>
<evidence type="ECO:0000256" key="4">
    <source>
        <dbReference type="ARBA" id="ARBA00022679"/>
    </source>
</evidence>
<feature type="binding site" evidence="10">
    <location>
        <position position="120"/>
    </location>
    <ligand>
        <name>L-glutamate</name>
        <dbReference type="ChEBI" id="CHEBI:29985"/>
    </ligand>
</feature>